<dbReference type="AlphaFoldDB" id="A0A194VM55"/>
<dbReference type="Pfam" id="PF00487">
    <property type="entry name" value="FA_desaturase"/>
    <property type="match status" value="1"/>
</dbReference>
<dbReference type="SUPFAM" id="SSF55856">
    <property type="entry name" value="Cytochrome b5-like heme/steroid binding domain"/>
    <property type="match status" value="1"/>
</dbReference>
<dbReference type="PROSITE" id="PS50255">
    <property type="entry name" value="CYTOCHROME_B5_2"/>
    <property type="match status" value="1"/>
</dbReference>
<evidence type="ECO:0000256" key="10">
    <source>
        <dbReference type="ARBA" id="ARBA00022919"/>
    </source>
</evidence>
<evidence type="ECO:0000256" key="11">
    <source>
        <dbReference type="ARBA" id="ARBA00022989"/>
    </source>
</evidence>
<evidence type="ECO:0000256" key="4">
    <source>
        <dbReference type="ARBA" id="ARBA00009295"/>
    </source>
</evidence>
<dbReference type="GO" id="GO:0006665">
    <property type="term" value="P:sphingolipid metabolic process"/>
    <property type="evidence" value="ECO:0007669"/>
    <property type="project" value="UniProtKB-UniPathway"/>
</dbReference>
<keyword evidence="8 17" id="KW-0812">Transmembrane</keyword>
<keyword evidence="20" id="KW-1185">Reference proteome</keyword>
<keyword evidence="9" id="KW-0479">Metal-binding</keyword>
<dbReference type="UniPathway" id="UPA00222"/>
<proteinExistence type="inferred from homology"/>
<evidence type="ECO:0000256" key="14">
    <source>
        <dbReference type="ARBA" id="ARBA00023098"/>
    </source>
</evidence>
<dbReference type="GO" id="GO:0016020">
    <property type="term" value="C:membrane"/>
    <property type="evidence" value="ECO:0007669"/>
    <property type="project" value="UniProtKB-SubCell"/>
</dbReference>
<evidence type="ECO:0000256" key="16">
    <source>
        <dbReference type="SAM" id="MobiDB-lite"/>
    </source>
</evidence>
<dbReference type="InterPro" id="IPR001199">
    <property type="entry name" value="Cyt_B5-like_heme/steroid-bd"/>
</dbReference>
<reference evidence="19" key="1">
    <citation type="submission" date="2014-12" db="EMBL/GenBank/DDBJ databases">
        <title>Genome Sequence of Valsa Canker Pathogens Uncovers a Specific Adaption of Colonization on Woody Bark.</title>
        <authorList>
            <person name="Yin Z."/>
            <person name="Liu H."/>
            <person name="Gao X."/>
            <person name="Li Z."/>
            <person name="Song N."/>
            <person name="Ke X."/>
            <person name="Dai Q."/>
            <person name="Wu Y."/>
            <person name="Sun Y."/>
            <person name="Xu J.-R."/>
            <person name="Kang Z.K."/>
            <person name="Wang L."/>
            <person name="Huang L."/>
        </authorList>
    </citation>
    <scope>NUCLEOTIDE SEQUENCE [LARGE SCALE GENOMIC DNA]</scope>
    <source>
        <strain evidence="19">03-8</strain>
    </source>
</reference>
<dbReference type="PANTHER" id="PTHR19353:SF30">
    <property type="entry name" value="DELTA 8-(E)-SPHINGOLIPID DESATURASE"/>
    <property type="match status" value="1"/>
</dbReference>
<dbReference type="Gene3D" id="3.10.120.10">
    <property type="entry name" value="Cytochrome b5-like heme/steroid binding domain"/>
    <property type="match status" value="1"/>
</dbReference>
<dbReference type="PANTHER" id="PTHR19353">
    <property type="entry name" value="FATTY ACID DESATURASE 2"/>
    <property type="match status" value="1"/>
</dbReference>
<feature type="transmembrane region" description="Helical" evidence="17">
    <location>
        <begin position="297"/>
        <end position="321"/>
    </location>
</feature>
<keyword evidence="12" id="KW-0560">Oxidoreductase</keyword>
<keyword evidence="7" id="KW-0349">Heme</keyword>
<feature type="compositionally biased region" description="Polar residues" evidence="16">
    <location>
        <begin position="136"/>
        <end position="146"/>
    </location>
</feature>
<keyword evidence="13" id="KW-0408">Iron</keyword>
<evidence type="ECO:0000256" key="12">
    <source>
        <dbReference type="ARBA" id="ARBA00023002"/>
    </source>
</evidence>
<feature type="domain" description="Cytochrome b5 heme-binding" evidence="18">
    <location>
        <begin position="41"/>
        <end position="116"/>
    </location>
</feature>
<feature type="transmembrane region" description="Helical" evidence="17">
    <location>
        <begin position="341"/>
        <end position="363"/>
    </location>
</feature>
<sequence>MSLFTPLQTLEGLFKPKDPSETKKKTTVARLNSTWRNMDRDTLVSARDVEGLVADGHLVVIYEDMLLRLDNWIDKHPGGRLSILHMVGRDATDEINVYHFEKTIKLMKAYRIGRVRLPWTNLEPPIRAGPDAYRNFSKTDNDTSADIKNATDAEVVIETATASSDSDDQADSTSIFSSGLSPGVPLSSRDSSVGPDDTEGDCKRRNAAAITTSKLAAGPEEASSCPINAKNLSREAYTAAMEKKEIADGIRDYPSLDNATQQSIRAEYDILHQRIKDQGLYNCPYTEYGKEVIRYSMLFGAFIYLVHIKWYLTSAVFLGLFWQQIMFTAHDGGHRGITGNFVVDTVIAAFIGDFCCGLSIGWWKSSHNVHHLITNLPEHDPDLQNIPLFSNTPTYFKSIHSTFYDFTFVWDKAADVLVPYQKYTYYPVMAIARFNLYILSWLHLLSPRATQLGSAWWTRWLEVVFMACYWALFGYALVWRTLPDWPTRVAFVLISHGITILLHVQITLSHWGMPTSDLGPTESFAQRQLRTTLDIDCPEWLDFFHGGLQFQAVHHLFPRLPRHNLRKAQGLVREFCENTGIRYNYKSFIDGNKVVLTRLDEVARMVETLVECHQHMAETGHYHLE</sequence>
<feature type="region of interest" description="Disordered" evidence="16">
    <location>
        <begin position="128"/>
        <end position="202"/>
    </location>
</feature>
<evidence type="ECO:0000256" key="1">
    <source>
        <dbReference type="ARBA" id="ARBA00004141"/>
    </source>
</evidence>
<dbReference type="EMBL" id="CM003098">
    <property type="protein sequence ID" value="KUI65082.1"/>
    <property type="molecule type" value="Genomic_DNA"/>
</dbReference>
<evidence type="ECO:0000256" key="7">
    <source>
        <dbReference type="ARBA" id="ARBA00022617"/>
    </source>
</evidence>
<dbReference type="GO" id="GO:0016717">
    <property type="term" value="F:oxidoreductase activity, acting on paired donors, with oxidation of a pair of donors resulting in the reduction of molecular oxygen to two molecules of water"/>
    <property type="evidence" value="ECO:0007669"/>
    <property type="project" value="TreeGrafter"/>
</dbReference>
<evidence type="ECO:0000313" key="20">
    <source>
        <dbReference type="Proteomes" id="UP000078559"/>
    </source>
</evidence>
<evidence type="ECO:0000256" key="9">
    <source>
        <dbReference type="ARBA" id="ARBA00022723"/>
    </source>
</evidence>
<feature type="transmembrane region" description="Helical" evidence="17">
    <location>
        <begin position="485"/>
        <end position="504"/>
    </location>
</feature>
<dbReference type="InterPro" id="IPR036400">
    <property type="entry name" value="Cyt_B5-like_heme/steroid_sf"/>
</dbReference>
<comment type="pathway">
    <text evidence="2">Lipid metabolism; sphingolipid metabolism.</text>
</comment>
<feature type="transmembrane region" description="Helical" evidence="17">
    <location>
        <begin position="457"/>
        <end position="479"/>
    </location>
</feature>
<keyword evidence="14" id="KW-0443">Lipid metabolism</keyword>
<dbReference type="InterPro" id="IPR012171">
    <property type="entry name" value="Fatty_acid_desaturase"/>
</dbReference>
<dbReference type="SMART" id="SM01117">
    <property type="entry name" value="Cyt-b5"/>
    <property type="match status" value="1"/>
</dbReference>
<accession>A0A194VM55</accession>
<dbReference type="Proteomes" id="UP000078559">
    <property type="component" value="Chromosome 1"/>
</dbReference>
<gene>
    <name evidence="19" type="ORF">VM1G_01288</name>
</gene>
<evidence type="ECO:0000256" key="6">
    <source>
        <dbReference type="ARBA" id="ARBA00016939"/>
    </source>
</evidence>
<keyword evidence="10" id="KW-0746">Sphingolipid metabolism</keyword>
<evidence type="ECO:0000256" key="5">
    <source>
        <dbReference type="ARBA" id="ARBA00012019"/>
    </source>
</evidence>
<comment type="similarity">
    <text evidence="4">Belongs to the fatty acid desaturase type 1 family.</text>
</comment>
<dbReference type="Pfam" id="PF00173">
    <property type="entry name" value="Cyt-b5"/>
    <property type="match status" value="1"/>
</dbReference>
<evidence type="ECO:0000256" key="17">
    <source>
        <dbReference type="SAM" id="Phobius"/>
    </source>
</evidence>
<keyword evidence="11 17" id="KW-1133">Transmembrane helix</keyword>
<organism evidence="19 20">
    <name type="scientific">Cytospora mali</name>
    <name type="common">Apple Valsa canker fungus</name>
    <name type="synonym">Valsa mali</name>
    <dbReference type="NCBI Taxonomy" id="578113"/>
    <lineage>
        <taxon>Eukaryota</taxon>
        <taxon>Fungi</taxon>
        <taxon>Dikarya</taxon>
        <taxon>Ascomycota</taxon>
        <taxon>Pezizomycotina</taxon>
        <taxon>Sordariomycetes</taxon>
        <taxon>Sordariomycetidae</taxon>
        <taxon>Diaporthales</taxon>
        <taxon>Cytosporaceae</taxon>
        <taxon>Cytospora</taxon>
    </lineage>
</organism>
<dbReference type="PIRSF" id="PIRSF015921">
    <property type="entry name" value="FA_sphinglp_des"/>
    <property type="match status" value="1"/>
</dbReference>
<evidence type="ECO:0000256" key="8">
    <source>
        <dbReference type="ARBA" id="ARBA00022692"/>
    </source>
</evidence>
<dbReference type="CDD" id="cd03506">
    <property type="entry name" value="Delta6-FADS-like"/>
    <property type="match status" value="1"/>
</dbReference>
<comment type="subcellular location">
    <subcellularLocation>
        <location evidence="1">Membrane</location>
        <topology evidence="1">Multi-pass membrane protein</topology>
    </subcellularLocation>
</comment>
<name>A0A194VM55_CYTMA</name>
<evidence type="ECO:0000256" key="15">
    <source>
        <dbReference type="ARBA" id="ARBA00023136"/>
    </source>
</evidence>
<evidence type="ECO:0000256" key="3">
    <source>
        <dbReference type="ARBA" id="ARBA00004991"/>
    </source>
</evidence>
<dbReference type="EC" id="1.14.19.18" evidence="5"/>
<dbReference type="InterPro" id="IPR005804">
    <property type="entry name" value="FA_desaturase_dom"/>
</dbReference>
<evidence type="ECO:0000259" key="18">
    <source>
        <dbReference type="PROSITE" id="PS50255"/>
    </source>
</evidence>
<comment type="pathway">
    <text evidence="3">Sphingolipid metabolism.</text>
</comment>
<dbReference type="OrthoDB" id="260091at2759"/>
<feature type="compositionally biased region" description="Low complexity" evidence="16">
    <location>
        <begin position="171"/>
        <end position="188"/>
    </location>
</feature>
<protein>
    <recommendedName>
        <fullName evidence="6">Delta 8-(E)-sphingolipid desaturase</fullName>
        <ecNumber evidence="5">1.14.19.18</ecNumber>
    </recommendedName>
</protein>
<evidence type="ECO:0000313" key="19">
    <source>
        <dbReference type="EMBL" id="KUI65082.1"/>
    </source>
</evidence>
<evidence type="ECO:0000256" key="13">
    <source>
        <dbReference type="ARBA" id="ARBA00023004"/>
    </source>
</evidence>
<feature type="transmembrane region" description="Helical" evidence="17">
    <location>
        <begin position="425"/>
        <end position="445"/>
    </location>
</feature>
<evidence type="ECO:0000256" key="2">
    <source>
        <dbReference type="ARBA" id="ARBA00004760"/>
    </source>
</evidence>
<dbReference type="GO" id="GO:0046872">
    <property type="term" value="F:metal ion binding"/>
    <property type="evidence" value="ECO:0007669"/>
    <property type="project" value="UniProtKB-KW"/>
</dbReference>
<keyword evidence="15 17" id="KW-0472">Membrane</keyword>